<evidence type="ECO:0000313" key="2">
    <source>
        <dbReference type="Proteomes" id="UP000019486"/>
    </source>
</evidence>
<dbReference type="Proteomes" id="UP000019486">
    <property type="component" value="Unassembled WGS sequence"/>
</dbReference>
<accession>W9GX66</accession>
<dbReference type="AlphaFoldDB" id="W9GX66"/>
<proteinExistence type="predicted"/>
<organism evidence="1 2">
    <name type="scientific">Skermanella stibiiresistens SB22</name>
    <dbReference type="NCBI Taxonomy" id="1385369"/>
    <lineage>
        <taxon>Bacteria</taxon>
        <taxon>Pseudomonadati</taxon>
        <taxon>Pseudomonadota</taxon>
        <taxon>Alphaproteobacteria</taxon>
        <taxon>Rhodospirillales</taxon>
        <taxon>Azospirillaceae</taxon>
        <taxon>Skermanella</taxon>
    </lineage>
</organism>
<evidence type="ECO:0000313" key="1">
    <source>
        <dbReference type="EMBL" id="EWY38500.1"/>
    </source>
</evidence>
<dbReference type="EMBL" id="AVFL01000018">
    <property type="protein sequence ID" value="EWY38500.1"/>
    <property type="molecule type" value="Genomic_DNA"/>
</dbReference>
<comment type="caution">
    <text evidence="1">The sequence shown here is derived from an EMBL/GenBank/DDBJ whole genome shotgun (WGS) entry which is preliminary data.</text>
</comment>
<reference evidence="1 2" key="1">
    <citation type="submission" date="2013-08" db="EMBL/GenBank/DDBJ databases">
        <title>The genome sequence of Skermanella stibiiresistens.</title>
        <authorList>
            <person name="Zhu W."/>
            <person name="Wang G."/>
        </authorList>
    </citation>
    <scope>NUCLEOTIDE SEQUENCE [LARGE SCALE GENOMIC DNA]</scope>
    <source>
        <strain evidence="1 2">SB22</strain>
    </source>
</reference>
<keyword evidence="2" id="KW-1185">Reference proteome</keyword>
<name>W9GX66_9PROT</name>
<protein>
    <submittedName>
        <fullName evidence="1">Uncharacterized protein</fullName>
    </submittedName>
</protein>
<gene>
    <name evidence="1" type="ORF">N825_12960</name>
</gene>
<sequence length="52" mass="5663">MVYVDVAHVTRRTMEDLADERRRSLTLGRSVTAAAVERILGIPLAKPASTPA</sequence>